<dbReference type="GO" id="GO:0032993">
    <property type="term" value="C:protein-DNA complex"/>
    <property type="evidence" value="ECO:0007669"/>
    <property type="project" value="TreeGrafter"/>
</dbReference>
<dbReference type="GO" id="GO:0005829">
    <property type="term" value="C:cytosol"/>
    <property type="evidence" value="ECO:0007669"/>
    <property type="project" value="TreeGrafter"/>
</dbReference>
<evidence type="ECO:0000259" key="9">
    <source>
        <dbReference type="PROSITE" id="PS51755"/>
    </source>
</evidence>
<dbReference type="Gene3D" id="3.40.50.2300">
    <property type="match status" value="1"/>
</dbReference>
<organism evidence="10 11">
    <name type="scientific">Actibacterium atlanticum</name>
    <dbReference type="NCBI Taxonomy" id="1461693"/>
    <lineage>
        <taxon>Bacteria</taxon>
        <taxon>Pseudomonadati</taxon>
        <taxon>Pseudomonadota</taxon>
        <taxon>Alphaproteobacteria</taxon>
        <taxon>Rhodobacterales</taxon>
        <taxon>Roseobacteraceae</taxon>
        <taxon>Actibacterium</taxon>
    </lineage>
</organism>
<keyword evidence="5" id="KW-0804">Transcription</keyword>
<dbReference type="SMART" id="SM00448">
    <property type="entry name" value="REC"/>
    <property type="match status" value="1"/>
</dbReference>
<dbReference type="SUPFAM" id="SSF52172">
    <property type="entry name" value="CheY-like"/>
    <property type="match status" value="1"/>
</dbReference>
<dbReference type="InterPro" id="IPR001867">
    <property type="entry name" value="OmpR/PhoB-type_DNA-bd"/>
</dbReference>
<feature type="DNA-binding region" description="OmpR/PhoB-type" evidence="7">
    <location>
        <begin position="133"/>
        <end position="236"/>
    </location>
</feature>
<keyword evidence="11" id="KW-1185">Reference proteome</keyword>
<dbReference type="PANTHER" id="PTHR48111:SF4">
    <property type="entry name" value="DNA-BINDING DUAL TRANSCRIPTIONAL REGULATOR OMPR"/>
    <property type="match status" value="1"/>
</dbReference>
<dbReference type="InterPro" id="IPR016032">
    <property type="entry name" value="Sig_transdc_resp-reg_C-effctor"/>
</dbReference>
<evidence type="ECO:0000256" key="3">
    <source>
        <dbReference type="ARBA" id="ARBA00023015"/>
    </source>
</evidence>
<feature type="modified residue" description="4-aspartylphosphate" evidence="6">
    <location>
        <position position="54"/>
    </location>
</feature>
<dbReference type="GO" id="GO:0000156">
    <property type="term" value="F:phosphorelay response regulator activity"/>
    <property type="evidence" value="ECO:0007669"/>
    <property type="project" value="TreeGrafter"/>
</dbReference>
<accession>A0A058ZSI0</accession>
<sequence>MTIPRLLVVDDDVETRSMMTQFLRQNGFIALPCDSEESIRAQMDSGRVDLILLDVMLGDQNGVEICARLRREQDVPIILVSALSADHHRMAGYEVGADDYIAKPFNPELLLARVRAVLHRAKRSASLTYRRSIATFTFGGWIYDGKRDEVRSPEGFQVALSKRETNLLKVLLANPHIPLTREEIAAALDVTGEGPDDASGRAIDVLVGRLRSKIENNSKDPQMLRTERGVGYVFSVDVDVDMGSDA</sequence>
<dbReference type="InterPro" id="IPR011006">
    <property type="entry name" value="CheY-like_superfamily"/>
</dbReference>
<dbReference type="PROSITE" id="PS51755">
    <property type="entry name" value="OMPR_PHOB"/>
    <property type="match status" value="1"/>
</dbReference>
<evidence type="ECO:0000256" key="6">
    <source>
        <dbReference type="PROSITE-ProRule" id="PRU00169"/>
    </source>
</evidence>
<dbReference type="STRING" id="1461693.ATO10_03360"/>
<dbReference type="PATRIC" id="fig|1461693.3.peg.693"/>
<dbReference type="Pfam" id="PF00486">
    <property type="entry name" value="Trans_reg_C"/>
    <property type="match status" value="1"/>
</dbReference>
<keyword evidence="3" id="KW-0805">Transcription regulation</keyword>
<evidence type="ECO:0000256" key="5">
    <source>
        <dbReference type="ARBA" id="ARBA00023163"/>
    </source>
</evidence>
<dbReference type="GO" id="GO:0006355">
    <property type="term" value="P:regulation of DNA-templated transcription"/>
    <property type="evidence" value="ECO:0007669"/>
    <property type="project" value="InterPro"/>
</dbReference>
<dbReference type="Proteomes" id="UP000024836">
    <property type="component" value="Unassembled WGS sequence"/>
</dbReference>
<dbReference type="eggNOG" id="COG0745">
    <property type="taxonomic scope" value="Bacteria"/>
</dbReference>
<evidence type="ECO:0000313" key="10">
    <source>
        <dbReference type="EMBL" id="KCV83766.1"/>
    </source>
</evidence>
<gene>
    <name evidence="10" type="ORF">ATO10_03360</name>
</gene>
<dbReference type="SMART" id="SM00862">
    <property type="entry name" value="Trans_reg_C"/>
    <property type="match status" value="1"/>
</dbReference>
<dbReference type="PANTHER" id="PTHR48111">
    <property type="entry name" value="REGULATOR OF RPOS"/>
    <property type="match status" value="1"/>
</dbReference>
<dbReference type="Gene3D" id="1.10.10.10">
    <property type="entry name" value="Winged helix-like DNA-binding domain superfamily/Winged helix DNA-binding domain"/>
    <property type="match status" value="1"/>
</dbReference>
<protein>
    <submittedName>
        <fullName evidence="10">Two component transcriptional regulator</fullName>
    </submittedName>
</protein>
<dbReference type="InterPro" id="IPR001789">
    <property type="entry name" value="Sig_transdc_resp-reg_receiver"/>
</dbReference>
<feature type="domain" description="Response regulatory" evidence="8">
    <location>
        <begin position="5"/>
        <end position="118"/>
    </location>
</feature>
<evidence type="ECO:0000256" key="7">
    <source>
        <dbReference type="PROSITE-ProRule" id="PRU01091"/>
    </source>
</evidence>
<keyword evidence="1 6" id="KW-0597">Phosphoprotein</keyword>
<keyword evidence="2" id="KW-0902">Two-component regulatory system</keyword>
<dbReference type="RefSeq" id="WP_035247958.1">
    <property type="nucleotide sequence ID" value="NZ_AQQY01000001.1"/>
</dbReference>
<name>A0A058ZSI0_9RHOB</name>
<evidence type="ECO:0000259" key="8">
    <source>
        <dbReference type="PROSITE" id="PS50110"/>
    </source>
</evidence>
<reference evidence="10 11" key="1">
    <citation type="submission" date="2013-04" db="EMBL/GenBank/DDBJ databases">
        <title>Shimia sp. 22II-S11-Z10 Genome Sequencing.</title>
        <authorList>
            <person name="Lai Q."/>
            <person name="Li G."/>
            <person name="Shao Z."/>
        </authorList>
    </citation>
    <scope>NUCLEOTIDE SEQUENCE [LARGE SCALE GENOMIC DNA]</scope>
    <source>
        <strain evidence="11">22II-S11-Z10</strain>
    </source>
</reference>
<keyword evidence="4 7" id="KW-0238">DNA-binding</keyword>
<dbReference type="CDD" id="cd00383">
    <property type="entry name" value="trans_reg_C"/>
    <property type="match status" value="1"/>
</dbReference>
<dbReference type="OrthoDB" id="9802426at2"/>
<dbReference type="Pfam" id="PF00072">
    <property type="entry name" value="Response_reg"/>
    <property type="match status" value="1"/>
</dbReference>
<evidence type="ECO:0000256" key="1">
    <source>
        <dbReference type="ARBA" id="ARBA00022553"/>
    </source>
</evidence>
<dbReference type="InterPro" id="IPR039420">
    <property type="entry name" value="WalR-like"/>
</dbReference>
<dbReference type="EMBL" id="AQQY01000001">
    <property type="protein sequence ID" value="KCV83766.1"/>
    <property type="molecule type" value="Genomic_DNA"/>
</dbReference>
<evidence type="ECO:0000256" key="4">
    <source>
        <dbReference type="ARBA" id="ARBA00023125"/>
    </source>
</evidence>
<dbReference type="GO" id="GO:0000976">
    <property type="term" value="F:transcription cis-regulatory region binding"/>
    <property type="evidence" value="ECO:0007669"/>
    <property type="project" value="TreeGrafter"/>
</dbReference>
<dbReference type="Gene3D" id="6.10.250.690">
    <property type="match status" value="1"/>
</dbReference>
<proteinExistence type="predicted"/>
<comment type="caution">
    <text evidence="10">The sequence shown here is derived from an EMBL/GenBank/DDBJ whole genome shotgun (WGS) entry which is preliminary data.</text>
</comment>
<dbReference type="AlphaFoldDB" id="A0A058ZSI0"/>
<evidence type="ECO:0000313" key="11">
    <source>
        <dbReference type="Proteomes" id="UP000024836"/>
    </source>
</evidence>
<evidence type="ECO:0000256" key="2">
    <source>
        <dbReference type="ARBA" id="ARBA00023012"/>
    </source>
</evidence>
<dbReference type="SUPFAM" id="SSF46894">
    <property type="entry name" value="C-terminal effector domain of the bipartite response regulators"/>
    <property type="match status" value="1"/>
</dbReference>
<feature type="domain" description="OmpR/PhoB-type" evidence="9">
    <location>
        <begin position="133"/>
        <end position="236"/>
    </location>
</feature>
<dbReference type="PROSITE" id="PS50110">
    <property type="entry name" value="RESPONSE_REGULATORY"/>
    <property type="match status" value="1"/>
</dbReference>
<dbReference type="InterPro" id="IPR036388">
    <property type="entry name" value="WH-like_DNA-bd_sf"/>
</dbReference>